<accession>R7QN65</accession>
<proteinExistence type="predicted"/>
<dbReference type="STRING" id="2769.R7QN65"/>
<dbReference type="InterPro" id="IPR012340">
    <property type="entry name" value="NA-bd_OB-fold"/>
</dbReference>
<dbReference type="Proteomes" id="UP000012073">
    <property type="component" value="Unassembled WGS sequence"/>
</dbReference>
<dbReference type="Gramene" id="CDF38916">
    <property type="protein sequence ID" value="CDF38916"/>
    <property type="gene ID" value="CHC_T00001247001"/>
</dbReference>
<protein>
    <recommendedName>
        <fullName evidence="4">S1 motif domain-containing protein</fullName>
    </recommendedName>
</protein>
<dbReference type="Gene3D" id="1.25.40.10">
    <property type="entry name" value="Tetratricopeptide repeat domain"/>
    <property type="match status" value="2"/>
</dbReference>
<sequence length="1979" mass="216457">MTVHVGQVVRVALLSVVSNDRGRKVVKVSFKPDLVNVGLNPVHALRKGFPVYAAVRSVEDHGYVLSFGAHIFATGFLPFDKWQPAGEEGKGDEDSNLRVGQPVEVVVEQDVVVPKNKEGKSFAGVAQVSANREAVLAATVSVTEQLNYHELRAGMLVPAKVMMEGPGGVALSAFGVFKIAVDASHVPRSTDGTWDVEVGKQILTRLLYVDASQKRIGASLLDSYVMKLSPPPVPTDWKVGSVMKRLKVEQVKPGYGLIMSWASPEGQDVTDGDKDATMDCSDEDVAKLDEELREAQVPLFAHISHVFDSKDVKLESKYHKDMIVTDGARVVSVSQFDGVVNVDLRPSVLARKALSLDEIEPGSLYDCRVMSHTTLGSLSVAVDGDTHLQGIVPSTHVSDVSISSKRLGQHESLRVGAKLRCRALYVNLRKGKVILAAKKSLVSPKYPLLTSMEHASKALRAAQSSAKNEHRTATAAIFSGSVLRVLESGSVVIAFCGQLAGIVPHSELCLGTPIGSTYSQSDVEKLYPVGQTVHVRLTRVMVKLRRILASMDLQQNEPSRRPVPLQLGQFVNGSVTKIDDIANHVVVSVTVKPHHDGDSEMKVNASEMQRDAEELEVDCHLPFGHIGDTHGMTERIVSELSKGFSKASETTPAAQLWLKDLMVISIRDATPVLTMKQSLKDAAASKRLPKSFEDVDELMKKMDSQKQGPVVLSGYVKALLPSGVIVGFLGDAVGFARKSRIADHFVSDPARVLKIHQSVSAAVDTIDKDSQRFQLSLRLSDVGSHSLARQTLSLFQSLEKWRDFLRKPSIENKVAIGSIIDAEVAARHTYGLTFKLKCGDSDILGVSLDVNETNMEFPSGEDLAMTENLELSSKNNKKKKSKKPVKDEHASKQEQVRVLDVDPFSEVVDVSRDAKIIAGGSKKSILNIGSSFSATVLLVKSSYIILAVARSMRRTAIAFAVGPTVSDNLEIRPGTHVQCTVLDKSLAHTRRNLVVIDWKGFRENSAKSTQHVKIDRKTDYSTTVSLLRDSGGQDERLVVGKKLAGKVTKAFPLHVYVGIAQGIVGQIHVTNVDFLSDSERAGLALGPPPAEIASRFQLPEVGSKVGPLYVAGVKRASEDLNANPIIVDLSLAEKRQYLGDVSEGQKFLGFITSISSRVRKANGTQAKENKYSYTQVAIGPSTFVSCIRSNVVVEGDSSDLVDGSPVVVQITDVGKGDTPKLWGTISESGKKSDGFFAGVVLEVNPIRGLKVHIPWHERGPDSKMKSWGIVALCDIAEDFDEVSSAISNFKEGDLVRVRKPPAPKGPSQKETVIWLSMRKLTDSGRDQVLREEKVSSLKTGAKLRGFVKATTEKGCFVTIGRGVSAHIKLGDLSDDFVNEPKKEFPVGKVVEGTVQGHKKGESSSLISLTLRKRPRKLLKEGPKFGSLEEGSKVFGTVKRVEAFGALIEISQDVTALLHKSEADQDRFIENPMEEWSVGQKLTAIVIKVSEKGVQLGTKRCYFEAAGISDSQTEEFLKANESSRAPVAISHEGMDLNVTDGGEIIDAGDDEIDSVVSNENNTDEEEANAIDVARQEATTPGEGGSTADIHVVNEMGKTPSDEGEEVPPLYTGTGFDFSDSARGHVSSREDEPDDDLKDKQADNRTAKPEPEKKTSRDKREKKRLKEASEKAIRLREEALAKNPDSPQTAADFERLLVGEPNCSVLWIRYMAFSLALHQVDKARSIAERALDTISLNEESHRSNLWMAYLNLEAQYGASNSVSEAAGDNLGLQKDAAVFRVFDRACERVTDVETLHLQAAGALRGTSTRIADEMLQRATRKFRRSSAVWVALGEVQFKSGDKKSARRTLEKALARIEETDHVRVISKFAQFEYKYGTSERGRTVFESLVANFPKRLDLWNVYLDMETIECQQAEGEAKQQAVESTRNLFEKCTALGWSSKKMKSVFQKWLAFEKRLGTKQDRTEVKNKARKYVERSVAAKA</sequence>
<dbReference type="PANTHER" id="PTHR23270">
    <property type="entry name" value="PROGRAMMED CELL DEATH PROTEIN 11 PRE-RRNA PROCESSING PROTEIN RRP5"/>
    <property type="match status" value="1"/>
</dbReference>
<dbReference type="OMA" id="VFHIGEV"/>
<dbReference type="Pfam" id="PF23240">
    <property type="entry name" value="HAT_PRP39_N"/>
    <property type="match status" value="1"/>
</dbReference>
<name>R7QN65_CHOCR</name>
<evidence type="ECO:0000313" key="6">
    <source>
        <dbReference type="Proteomes" id="UP000012073"/>
    </source>
</evidence>
<dbReference type="InterPro" id="IPR011990">
    <property type="entry name" value="TPR-like_helical_dom_sf"/>
</dbReference>
<dbReference type="InterPro" id="IPR003107">
    <property type="entry name" value="HAT"/>
</dbReference>
<dbReference type="SUPFAM" id="SSF50249">
    <property type="entry name" value="Nucleic acid-binding proteins"/>
    <property type="match status" value="4"/>
</dbReference>
<feature type="compositionally biased region" description="Basic and acidic residues" evidence="3">
    <location>
        <begin position="1618"/>
        <end position="1628"/>
    </location>
</feature>
<dbReference type="GO" id="GO:0006364">
    <property type="term" value="P:rRNA processing"/>
    <property type="evidence" value="ECO:0007669"/>
    <property type="project" value="UniProtKB-KW"/>
</dbReference>
<keyword evidence="6" id="KW-1185">Reference proteome</keyword>
<dbReference type="GeneID" id="17326557"/>
<dbReference type="PANTHER" id="PTHR23270:SF10">
    <property type="entry name" value="PROTEIN RRP5 HOMOLOG"/>
    <property type="match status" value="1"/>
</dbReference>
<feature type="domain" description="S1 motif" evidence="4">
    <location>
        <begin position="1430"/>
        <end position="1498"/>
    </location>
</feature>
<evidence type="ECO:0000256" key="2">
    <source>
        <dbReference type="ARBA" id="ARBA00022552"/>
    </source>
</evidence>
<evidence type="ECO:0000313" key="5">
    <source>
        <dbReference type="EMBL" id="CDF38916.1"/>
    </source>
</evidence>
<dbReference type="KEGG" id="ccp:CHC_T00001247001"/>
<keyword evidence="2" id="KW-0698">rRNA processing</keyword>
<evidence type="ECO:0000256" key="1">
    <source>
        <dbReference type="ARBA" id="ARBA00004604"/>
    </source>
</evidence>
<dbReference type="InterPro" id="IPR003029">
    <property type="entry name" value="S1_domain"/>
</dbReference>
<dbReference type="EMBL" id="HG001976">
    <property type="protein sequence ID" value="CDF38916.1"/>
    <property type="molecule type" value="Genomic_DNA"/>
</dbReference>
<dbReference type="GO" id="GO:0032040">
    <property type="term" value="C:small-subunit processome"/>
    <property type="evidence" value="ECO:0007669"/>
    <property type="project" value="TreeGrafter"/>
</dbReference>
<dbReference type="InterPro" id="IPR045209">
    <property type="entry name" value="Rrp5"/>
</dbReference>
<gene>
    <name evidence="5" type="ORF">CHC_T00001247001</name>
</gene>
<comment type="subcellular location">
    <subcellularLocation>
        <location evidence="1">Nucleus</location>
        <location evidence="1">Nucleolus</location>
    </subcellularLocation>
</comment>
<reference evidence="6" key="1">
    <citation type="journal article" date="2013" name="Proc. Natl. Acad. Sci. U.S.A.">
        <title>Genome structure and metabolic features in the red seaweed Chondrus crispus shed light on evolution of the Archaeplastida.</title>
        <authorList>
            <person name="Collen J."/>
            <person name="Porcel B."/>
            <person name="Carre W."/>
            <person name="Ball S.G."/>
            <person name="Chaparro C."/>
            <person name="Tonon T."/>
            <person name="Barbeyron T."/>
            <person name="Michel G."/>
            <person name="Noel B."/>
            <person name="Valentin K."/>
            <person name="Elias M."/>
            <person name="Artiguenave F."/>
            <person name="Arun A."/>
            <person name="Aury J.M."/>
            <person name="Barbosa-Neto J.F."/>
            <person name="Bothwell J.H."/>
            <person name="Bouget F.Y."/>
            <person name="Brillet L."/>
            <person name="Cabello-Hurtado F."/>
            <person name="Capella-Gutierrez S."/>
            <person name="Charrier B."/>
            <person name="Cladiere L."/>
            <person name="Cock J.M."/>
            <person name="Coelho S.M."/>
            <person name="Colleoni C."/>
            <person name="Czjzek M."/>
            <person name="Da Silva C."/>
            <person name="Delage L."/>
            <person name="Denoeud F."/>
            <person name="Deschamps P."/>
            <person name="Dittami S.M."/>
            <person name="Gabaldon T."/>
            <person name="Gachon C.M."/>
            <person name="Groisillier A."/>
            <person name="Herve C."/>
            <person name="Jabbari K."/>
            <person name="Katinka M."/>
            <person name="Kloareg B."/>
            <person name="Kowalczyk N."/>
            <person name="Labadie K."/>
            <person name="Leblanc C."/>
            <person name="Lopez P.J."/>
            <person name="McLachlan D.H."/>
            <person name="Meslet-Cladiere L."/>
            <person name="Moustafa A."/>
            <person name="Nehr Z."/>
            <person name="Nyvall Collen P."/>
            <person name="Panaud O."/>
            <person name="Partensky F."/>
            <person name="Poulain J."/>
            <person name="Rensing S.A."/>
            <person name="Rousvoal S."/>
            <person name="Samson G."/>
            <person name="Symeonidi A."/>
            <person name="Weissenbach J."/>
            <person name="Zambounis A."/>
            <person name="Wincker P."/>
            <person name="Boyen C."/>
        </authorList>
    </citation>
    <scope>NUCLEOTIDE SEQUENCE [LARGE SCALE GENOMIC DNA]</scope>
    <source>
        <strain evidence="6">cv. Stackhouse</strain>
    </source>
</reference>
<feature type="domain" description="S1 motif" evidence="4">
    <location>
        <begin position="708"/>
        <end position="778"/>
    </location>
</feature>
<dbReference type="PhylomeDB" id="R7QN65"/>
<feature type="domain" description="S1 motif" evidence="4">
    <location>
        <begin position="1340"/>
        <end position="1411"/>
    </location>
</feature>
<evidence type="ECO:0000256" key="3">
    <source>
        <dbReference type="SAM" id="MobiDB-lite"/>
    </source>
</evidence>
<feature type="region of interest" description="Disordered" evidence="3">
    <location>
        <begin position="1558"/>
        <end position="1667"/>
    </location>
</feature>
<dbReference type="SUPFAM" id="SSF48452">
    <property type="entry name" value="TPR-like"/>
    <property type="match status" value="2"/>
</dbReference>
<dbReference type="OrthoDB" id="412781at2759"/>
<dbReference type="RefSeq" id="XP_005718821.1">
    <property type="nucleotide sequence ID" value="XM_005718764.1"/>
</dbReference>
<dbReference type="Gene3D" id="2.40.50.140">
    <property type="entry name" value="Nucleic acid-binding proteins"/>
    <property type="match status" value="5"/>
</dbReference>
<organism evidence="5 6">
    <name type="scientific">Chondrus crispus</name>
    <name type="common">Carrageen Irish moss</name>
    <name type="synonym">Polymorpha crispa</name>
    <dbReference type="NCBI Taxonomy" id="2769"/>
    <lineage>
        <taxon>Eukaryota</taxon>
        <taxon>Rhodophyta</taxon>
        <taxon>Florideophyceae</taxon>
        <taxon>Rhodymeniophycidae</taxon>
        <taxon>Gigartinales</taxon>
        <taxon>Gigartinaceae</taxon>
        <taxon>Chondrus</taxon>
    </lineage>
</organism>
<feature type="region of interest" description="Disordered" evidence="3">
    <location>
        <begin position="871"/>
        <end position="893"/>
    </location>
</feature>
<dbReference type="GO" id="GO:0003723">
    <property type="term" value="F:RNA binding"/>
    <property type="evidence" value="ECO:0007669"/>
    <property type="project" value="TreeGrafter"/>
</dbReference>
<dbReference type="PROSITE" id="PS50126">
    <property type="entry name" value="S1"/>
    <property type="match status" value="5"/>
</dbReference>
<feature type="domain" description="S1 motif" evidence="4">
    <location>
        <begin position="362"/>
        <end position="438"/>
    </location>
</feature>
<feature type="compositionally biased region" description="Basic and acidic residues" evidence="3">
    <location>
        <begin position="884"/>
        <end position="893"/>
    </location>
</feature>
<dbReference type="SMART" id="SM00316">
    <property type="entry name" value="S1"/>
    <property type="match status" value="5"/>
</dbReference>
<dbReference type="SMART" id="SM00386">
    <property type="entry name" value="HAT"/>
    <property type="match status" value="6"/>
</dbReference>
<evidence type="ECO:0000259" key="4">
    <source>
        <dbReference type="PROSITE" id="PS50126"/>
    </source>
</evidence>
<dbReference type="Pfam" id="PF00575">
    <property type="entry name" value="S1"/>
    <property type="match status" value="2"/>
</dbReference>
<feature type="domain" description="S1 motif" evidence="4">
    <location>
        <begin position="475"/>
        <end position="552"/>
    </location>
</feature>
<feature type="compositionally biased region" description="Basic and acidic residues" evidence="3">
    <location>
        <begin position="1635"/>
        <end position="1667"/>
    </location>
</feature>